<dbReference type="AlphaFoldDB" id="A0A8J5N9N5"/>
<dbReference type="Proteomes" id="UP000747542">
    <property type="component" value="Unassembled WGS sequence"/>
</dbReference>
<evidence type="ECO:0000313" key="1">
    <source>
        <dbReference type="EMBL" id="KAG7176155.1"/>
    </source>
</evidence>
<evidence type="ECO:0000313" key="2">
    <source>
        <dbReference type="Proteomes" id="UP000747542"/>
    </source>
</evidence>
<proteinExistence type="predicted"/>
<name>A0A8J5N9N5_HOMAM</name>
<protein>
    <submittedName>
        <fullName evidence="1">Uncharacterized protein</fullName>
    </submittedName>
</protein>
<keyword evidence="2" id="KW-1185">Reference proteome</keyword>
<sequence length="68" mass="7666">MECGGGGDGICIRSPTSFYFLRLALPIDTGPNMTYERLNQKHRYRMIPNSTKVTLTTLHTTFNATRVT</sequence>
<dbReference type="EMBL" id="JAHLQT010003996">
    <property type="protein sequence ID" value="KAG7176155.1"/>
    <property type="molecule type" value="Genomic_DNA"/>
</dbReference>
<reference evidence="1" key="1">
    <citation type="journal article" date="2021" name="Sci. Adv.">
        <title>The American lobster genome reveals insights on longevity, neural, and immune adaptations.</title>
        <authorList>
            <person name="Polinski J.M."/>
            <person name="Zimin A.V."/>
            <person name="Clark K.F."/>
            <person name="Kohn A.B."/>
            <person name="Sadowski N."/>
            <person name="Timp W."/>
            <person name="Ptitsyn A."/>
            <person name="Khanna P."/>
            <person name="Romanova D.Y."/>
            <person name="Williams P."/>
            <person name="Greenwood S.J."/>
            <person name="Moroz L.L."/>
            <person name="Walt D.R."/>
            <person name="Bodnar A.G."/>
        </authorList>
    </citation>
    <scope>NUCLEOTIDE SEQUENCE</scope>
    <source>
        <strain evidence="1">GMGI-L3</strain>
    </source>
</reference>
<organism evidence="1 2">
    <name type="scientific">Homarus americanus</name>
    <name type="common">American lobster</name>
    <dbReference type="NCBI Taxonomy" id="6706"/>
    <lineage>
        <taxon>Eukaryota</taxon>
        <taxon>Metazoa</taxon>
        <taxon>Ecdysozoa</taxon>
        <taxon>Arthropoda</taxon>
        <taxon>Crustacea</taxon>
        <taxon>Multicrustacea</taxon>
        <taxon>Malacostraca</taxon>
        <taxon>Eumalacostraca</taxon>
        <taxon>Eucarida</taxon>
        <taxon>Decapoda</taxon>
        <taxon>Pleocyemata</taxon>
        <taxon>Astacidea</taxon>
        <taxon>Nephropoidea</taxon>
        <taxon>Nephropidae</taxon>
        <taxon>Homarus</taxon>
    </lineage>
</organism>
<gene>
    <name evidence="1" type="ORF">Hamer_G024711</name>
</gene>
<comment type="caution">
    <text evidence="1">The sequence shown here is derived from an EMBL/GenBank/DDBJ whole genome shotgun (WGS) entry which is preliminary data.</text>
</comment>
<accession>A0A8J5N9N5</accession>